<reference evidence="3" key="1">
    <citation type="journal article" date="2011" name="PLoS Genet.">
        <title>Genomic analysis of the necrotrophic fungal pathogens Sclerotinia sclerotiorum and Botrytis cinerea.</title>
        <authorList>
            <person name="Amselem J."/>
            <person name="Cuomo C.A."/>
            <person name="van Kan J.A."/>
            <person name="Viaud M."/>
            <person name="Benito E.P."/>
            <person name="Couloux A."/>
            <person name="Coutinho P.M."/>
            <person name="de Vries R.P."/>
            <person name="Dyer P.S."/>
            <person name="Fillinger S."/>
            <person name="Fournier E."/>
            <person name="Gout L."/>
            <person name="Hahn M."/>
            <person name="Kohn L."/>
            <person name="Lapalu N."/>
            <person name="Plummer K.M."/>
            <person name="Pradier J.M."/>
            <person name="Quevillon E."/>
            <person name="Sharon A."/>
            <person name="Simon A."/>
            <person name="ten Have A."/>
            <person name="Tudzynski B."/>
            <person name="Tudzynski P."/>
            <person name="Wincker P."/>
            <person name="Andrew M."/>
            <person name="Anthouard V."/>
            <person name="Beever R.E."/>
            <person name="Beffa R."/>
            <person name="Benoit I."/>
            <person name="Bouzid O."/>
            <person name="Brault B."/>
            <person name="Chen Z."/>
            <person name="Choquer M."/>
            <person name="Collemare J."/>
            <person name="Cotton P."/>
            <person name="Danchin E.G."/>
            <person name="Da Silva C."/>
            <person name="Gautier A."/>
            <person name="Giraud C."/>
            <person name="Giraud T."/>
            <person name="Gonzalez C."/>
            <person name="Grossetete S."/>
            <person name="Guldener U."/>
            <person name="Henrissat B."/>
            <person name="Howlett B.J."/>
            <person name="Kodira C."/>
            <person name="Kretschmer M."/>
            <person name="Lappartient A."/>
            <person name="Leroch M."/>
            <person name="Levis C."/>
            <person name="Mauceli E."/>
            <person name="Neuveglise C."/>
            <person name="Oeser B."/>
            <person name="Pearson M."/>
            <person name="Poulain J."/>
            <person name="Poussereau N."/>
            <person name="Quesneville H."/>
            <person name="Rascle C."/>
            <person name="Schumacher J."/>
            <person name="Segurens B."/>
            <person name="Sexton A."/>
            <person name="Silva E."/>
            <person name="Sirven C."/>
            <person name="Soanes D.M."/>
            <person name="Talbot N.J."/>
            <person name="Templeton M."/>
            <person name="Yandava C."/>
            <person name="Yarden O."/>
            <person name="Zeng Q."/>
            <person name="Rollins J.A."/>
            <person name="Lebrun M.H."/>
            <person name="Dickman M."/>
        </authorList>
    </citation>
    <scope>NUCLEOTIDE SEQUENCE [LARGE SCALE GENOMIC DNA]</scope>
    <source>
        <strain evidence="3">ATCC 18683 / 1980 / Ss-1</strain>
    </source>
</reference>
<keyword evidence="3" id="KW-1185">Reference proteome</keyword>
<evidence type="ECO:0000313" key="2">
    <source>
        <dbReference type="EMBL" id="EDO00300.1"/>
    </source>
</evidence>
<dbReference type="EMBL" id="CH476650">
    <property type="protein sequence ID" value="EDO00300.1"/>
    <property type="molecule type" value="Genomic_DNA"/>
</dbReference>
<feature type="region of interest" description="Disordered" evidence="1">
    <location>
        <begin position="53"/>
        <end position="76"/>
    </location>
</feature>
<accession>A7F989</accession>
<dbReference type="AlphaFoldDB" id="A7F989"/>
<sequence length="105" mass="12144">MPSGPKRKKILCELVEFMLQLKSSDLRYRTINISNQYIHTAYPSKIPAPVIPLSSTSKKQYQNRNRRKHLKKLPNIAPQRQIQLSRRQFTDYSLASVQASDSTSL</sequence>
<evidence type="ECO:0000313" key="3">
    <source>
        <dbReference type="Proteomes" id="UP000001312"/>
    </source>
</evidence>
<dbReference type="KEGG" id="ssl:SS1G_14170"/>
<dbReference type="RefSeq" id="XP_001584887.1">
    <property type="nucleotide sequence ID" value="XM_001584837.1"/>
</dbReference>
<dbReference type="GeneID" id="5480921"/>
<name>A7F989_SCLS1</name>
<gene>
    <name evidence="2" type="ORF">SS1G_14170</name>
</gene>
<protein>
    <submittedName>
        <fullName evidence="2">Uncharacterized protein</fullName>
    </submittedName>
</protein>
<dbReference type="InParanoid" id="A7F989"/>
<evidence type="ECO:0000256" key="1">
    <source>
        <dbReference type="SAM" id="MobiDB-lite"/>
    </source>
</evidence>
<proteinExistence type="predicted"/>
<organism evidence="2 3">
    <name type="scientific">Sclerotinia sclerotiorum (strain ATCC 18683 / 1980 / Ss-1)</name>
    <name type="common">White mold</name>
    <name type="synonym">Whetzelinia sclerotiorum</name>
    <dbReference type="NCBI Taxonomy" id="665079"/>
    <lineage>
        <taxon>Eukaryota</taxon>
        <taxon>Fungi</taxon>
        <taxon>Dikarya</taxon>
        <taxon>Ascomycota</taxon>
        <taxon>Pezizomycotina</taxon>
        <taxon>Leotiomycetes</taxon>
        <taxon>Helotiales</taxon>
        <taxon>Sclerotiniaceae</taxon>
        <taxon>Sclerotinia</taxon>
    </lineage>
</organism>
<dbReference type="Proteomes" id="UP000001312">
    <property type="component" value="Unassembled WGS sequence"/>
</dbReference>
<feature type="compositionally biased region" description="Polar residues" evidence="1">
    <location>
        <begin position="53"/>
        <end position="63"/>
    </location>
</feature>